<dbReference type="Proteomes" id="UP000009168">
    <property type="component" value="Unassembled WGS sequence"/>
</dbReference>
<protein>
    <submittedName>
        <fullName evidence="2">Transmembrane protein, putative</fullName>
    </submittedName>
</protein>
<dbReference type="AlphaFoldDB" id="W7X325"/>
<gene>
    <name evidence="2" type="ORF">TTHERM_000463689</name>
</gene>
<proteinExistence type="predicted"/>
<dbReference type="GeneID" id="24439115"/>
<accession>W7X325</accession>
<evidence type="ECO:0000256" key="1">
    <source>
        <dbReference type="SAM" id="Phobius"/>
    </source>
</evidence>
<name>W7X325_TETTS</name>
<dbReference type="InParanoid" id="W7X325"/>
<reference evidence="3" key="1">
    <citation type="journal article" date="2006" name="PLoS Biol.">
        <title>Macronuclear genome sequence of the ciliate Tetrahymena thermophila, a model eukaryote.</title>
        <authorList>
            <person name="Eisen J.A."/>
            <person name="Coyne R.S."/>
            <person name="Wu M."/>
            <person name="Wu D."/>
            <person name="Thiagarajan M."/>
            <person name="Wortman J.R."/>
            <person name="Badger J.H."/>
            <person name="Ren Q."/>
            <person name="Amedeo P."/>
            <person name="Jones K.M."/>
            <person name="Tallon L.J."/>
            <person name="Delcher A.L."/>
            <person name="Salzberg S.L."/>
            <person name="Silva J.C."/>
            <person name="Haas B.J."/>
            <person name="Majoros W.H."/>
            <person name="Farzad M."/>
            <person name="Carlton J.M."/>
            <person name="Smith R.K. Jr."/>
            <person name="Garg J."/>
            <person name="Pearlman R.E."/>
            <person name="Karrer K.M."/>
            <person name="Sun L."/>
            <person name="Manning G."/>
            <person name="Elde N.C."/>
            <person name="Turkewitz A.P."/>
            <person name="Asai D.J."/>
            <person name="Wilkes D.E."/>
            <person name="Wang Y."/>
            <person name="Cai H."/>
            <person name="Collins K."/>
            <person name="Stewart B.A."/>
            <person name="Lee S.R."/>
            <person name="Wilamowska K."/>
            <person name="Weinberg Z."/>
            <person name="Ruzzo W.L."/>
            <person name="Wloga D."/>
            <person name="Gaertig J."/>
            <person name="Frankel J."/>
            <person name="Tsao C.-C."/>
            <person name="Gorovsky M.A."/>
            <person name="Keeling P.J."/>
            <person name="Waller R.F."/>
            <person name="Patron N.J."/>
            <person name="Cherry J.M."/>
            <person name="Stover N.A."/>
            <person name="Krieger C.J."/>
            <person name="del Toro C."/>
            <person name="Ryder H.F."/>
            <person name="Williamson S.C."/>
            <person name="Barbeau R.A."/>
            <person name="Hamilton E.P."/>
            <person name="Orias E."/>
        </authorList>
    </citation>
    <scope>NUCLEOTIDE SEQUENCE [LARGE SCALE GENOMIC DNA]</scope>
    <source>
        <strain evidence="3">SB210</strain>
    </source>
</reference>
<keyword evidence="1" id="KW-1133">Transmembrane helix</keyword>
<keyword evidence="1" id="KW-0472">Membrane</keyword>
<organism evidence="2 3">
    <name type="scientific">Tetrahymena thermophila (strain SB210)</name>
    <dbReference type="NCBI Taxonomy" id="312017"/>
    <lineage>
        <taxon>Eukaryota</taxon>
        <taxon>Sar</taxon>
        <taxon>Alveolata</taxon>
        <taxon>Ciliophora</taxon>
        <taxon>Intramacronucleata</taxon>
        <taxon>Oligohymenophorea</taxon>
        <taxon>Hymenostomatida</taxon>
        <taxon>Tetrahymenina</taxon>
        <taxon>Tetrahymenidae</taxon>
        <taxon>Tetrahymena</taxon>
    </lineage>
</organism>
<sequence>MISYRKIIEQSHLSQYIQQFYKSNNIFLLFYIFLHLLLLERSFKFRLFNLASFISKNLQRIGYSSILNVRYIINERLIRAISRYFFRCLKIRNFAIISIISYIKYISNVLFVGFFYDLRFHFNESNQLKVIQIFAILL</sequence>
<dbReference type="EMBL" id="GG662650">
    <property type="protein sequence ID" value="EWS73715.1"/>
    <property type="molecule type" value="Genomic_DNA"/>
</dbReference>
<keyword evidence="3" id="KW-1185">Reference proteome</keyword>
<feature type="transmembrane region" description="Helical" evidence="1">
    <location>
        <begin position="94"/>
        <end position="116"/>
    </location>
</feature>
<dbReference type="KEGG" id="tet:TTHERM_000463689"/>
<evidence type="ECO:0000313" key="2">
    <source>
        <dbReference type="EMBL" id="EWS73715.1"/>
    </source>
</evidence>
<feature type="transmembrane region" description="Helical" evidence="1">
    <location>
        <begin position="20"/>
        <end position="38"/>
    </location>
</feature>
<keyword evidence="1 2" id="KW-0812">Transmembrane</keyword>
<dbReference type="RefSeq" id="XP_012653753.1">
    <property type="nucleotide sequence ID" value="XM_012798299.1"/>
</dbReference>
<evidence type="ECO:0000313" key="3">
    <source>
        <dbReference type="Proteomes" id="UP000009168"/>
    </source>
</evidence>